<dbReference type="AlphaFoldDB" id="B0WBD7"/>
<dbReference type="Pfam" id="PF05064">
    <property type="entry name" value="Nsp1_C"/>
    <property type="match status" value="1"/>
</dbReference>
<name>B0WBD7_CULQU</name>
<keyword evidence="9" id="KW-0175">Coiled coil</keyword>
<keyword evidence="4" id="KW-0509">mRNA transport</keyword>
<dbReference type="Proteomes" id="UP000002320">
    <property type="component" value="Unassembled WGS sequence"/>
</dbReference>
<evidence type="ECO:0000256" key="7">
    <source>
        <dbReference type="ARBA" id="ARBA00023132"/>
    </source>
</evidence>
<dbReference type="Gene3D" id="1.20.5.170">
    <property type="match status" value="1"/>
</dbReference>
<reference evidence="11" key="1">
    <citation type="submission" date="2007-03" db="EMBL/GenBank/DDBJ databases">
        <title>Annotation of Culex pipiens quinquefasciatus.</title>
        <authorList>
            <consortium name="The Broad Institute Genome Sequencing Platform"/>
            <person name="Atkinson P.W."/>
            <person name="Hemingway J."/>
            <person name="Christensen B.M."/>
            <person name="Higgs S."/>
            <person name="Kodira C."/>
            <person name="Hannick L."/>
            <person name="Megy K."/>
            <person name="O'Leary S."/>
            <person name="Pearson M."/>
            <person name="Haas B.J."/>
            <person name="Mauceli E."/>
            <person name="Wortman J.R."/>
            <person name="Lee N.H."/>
            <person name="Guigo R."/>
            <person name="Stanke M."/>
            <person name="Alvarado L."/>
            <person name="Amedeo P."/>
            <person name="Antoine C.H."/>
            <person name="Arensburger P."/>
            <person name="Bidwell S.L."/>
            <person name="Crawford M."/>
            <person name="Camaro F."/>
            <person name="Devon K."/>
            <person name="Engels R."/>
            <person name="Hammond M."/>
            <person name="Howarth C."/>
            <person name="Koehrsen M."/>
            <person name="Lawson D."/>
            <person name="Montgomery P."/>
            <person name="Nene V."/>
            <person name="Nusbaum C."/>
            <person name="Puiu D."/>
            <person name="Romero-Severson J."/>
            <person name="Severson D.W."/>
            <person name="Shumway M."/>
            <person name="Sisk P."/>
            <person name="Stolte C."/>
            <person name="Zeng Q."/>
            <person name="Eisenstadt E."/>
            <person name="Fraser-Liggett C."/>
            <person name="Strausberg R."/>
            <person name="Galagan J."/>
            <person name="Birren B."/>
            <person name="Collins F.H."/>
        </authorList>
    </citation>
    <scope>NUCLEOTIDE SEQUENCE [LARGE SCALE GENOMIC DNA]</scope>
    <source>
        <strain evidence="11">JHB</strain>
    </source>
</reference>
<evidence type="ECO:0000256" key="2">
    <source>
        <dbReference type="ARBA" id="ARBA00005911"/>
    </source>
</evidence>
<sequence>MSFTFGLPATSTAAAAPTLGAPAAAPAASSASTGFSFGSTATSAPTLSFGGGLGATAAATPAATNAPTAAPVAPATAAIPAATTSQLTLGSFAAPKPADSAAQPAVNLTTTTQTTQSTAVSGAQQLNFCQLEEFINKWTLELEEQEKLFTNQATQVNAWDKLLLGNGEKIIALNDAVDKVKAEQVAMEQELEFITAQHTELEECIIPLEEELSKIVQVDIERGQTYSMAETLDSQLKQMSEDLKEVIEHLNESNKYSDPSDPLVQIGKILNAHMNSLQWIESSTSGIANRLEDIGKMHDTLRKDNERSFRLTYYDN</sequence>
<keyword evidence="5" id="KW-0653">Protein transport</keyword>
<evidence type="ECO:0000256" key="9">
    <source>
        <dbReference type="SAM" id="Coils"/>
    </source>
</evidence>
<organism>
    <name type="scientific">Culex quinquefasciatus</name>
    <name type="common">Southern house mosquito</name>
    <name type="synonym">Culex pungens</name>
    <dbReference type="NCBI Taxonomy" id="7176"/>
    <lineage>
        <taxon>Eukaryota</taxon>
        <taxon>Metazoa</taxon>
        <taxon>Ecdysozoa</taxon>
        <taxon>Arthropoda</taxon>
        <taxon>Hexapoda</taxon>
        <taxon>Insecta</taxon>
        <taxon>Pterygota</taxon>
        <taxon>Neoptera</taxon>
        <taxon>Endopterygota</taxon>
        <taxon>Diptera</taxon>
        <taxon>Nematocera</taxon>
        <taxon>Culicoidea</taxon>
        <taxon>Culicidae</taxon>
        <taxon>Culicinae</taxon>
        <taxon>Culicini</taxon>
        <taxon>Culex</taxon>
        <taxon>Culex</taxon>
    </lineage>
</organism>
<keyword evidence="6" id="KW-0811">Translocation</keyword>
<dbReference type="OMA" id="DIFRAPY"/>
<dbReference type="EnsemblMetazoa" id="CPIJ004435-RA">
    <property type="protein sequence ID" value="CPIJ004435-PA"/>
    <property type="gene ID" value="CPIJ004435"/>
</dbReference>
<dbReference type="KEGG" id="cqu:CpipJ_CPIJ004435"/>
<evidence type="ECO:0000259" key="10">
    <source>
        <dbReference type="Pfam" id="PF05064"/>
    </source>
</evidence>
<dbReference type="VEuPathDB" id="VectorBase:CQUJHB007164"/>
<dbReference type="GO" id="GO:0044613">
    <property type="term" value="C:nuclear pore central transport channel"/>
    <property type="evidence" value="ECO:0007669"/>
    <property type="project" value="TreeGrafter"/>
</dbReference>
<keyword evidence="7" id="KW-0906">Nuclear pore complex</keyword>
<dbReference type="FunFam" id="1.20.5.170:FF:000040">
    <property type="entry name" value="Nuclear pore glycoprotein p62"/>
    <property type="match status" value="1"/>
</dbReference>
<comment type="similarity">
    <text evidence="2">Belongs to the nucleoporin NSP1/NUP62 family.</text>
</comment>
<feature type="coiled-coil region" evidence="9">
    <location>
        <begin position="170"/>
        <end position="197"/>
    </location>
</feature>
<dbReference type="OrthoDB" id="344345at2759"/>
<dbReference type="GO" id="GO:0017056">
    <property type="term" value="F:structural constituent of nuclear pore"/>
    <property type="evidence" value="ECO:0007669"/>
    <property type="project" value="InterPro"/>
</dbReference>
<evidence type="ECO:0000256" key="6">
    <source>
        <dbReference type="ARBA" id="ARBA00023010"/>
    </source>
</evidence>
<evidence type="ECO:0000256" key="8">
    <source>
        <dbReference type="ARBA" id="ARBA00023242"/>
    </source>
</evidence>
<feature type="domain" description="Nucleoporin NSP1-like C-terminal" evidence="10">
    <location>
        <begin position="121"/>
        <end position="216"/>
    </location>
</feature>
<dbReference type="GO" id="GO:0006405">
    <property type="term" value="P:RNA export from nucleus"/>
    <property type="evidence" value="ECO:0007669"/>
    <property type="project" value="TreeGrafter"/>
</dbReference>
<comment type="subcellular location">
    <subcellularLocation>
        <location evidence="1">Nucleus</location>
        <location evidence="1">Nuclear pore complex</location>
    </subcellularLocation>
</comment>
<reference evidence="12" key="2">
    <citation type="submission" date="2021-02" db="UniProtKB">
        <authorList>
            <consortium name="EnsemblMetazoa"/>
        </authorList>
    </citation>
    <scope>IDENTIFICATION</scope>
    <source>
        <strain evidence="12">JHB</strain>
    </source>
</reference>
<proteinExistence type="inferred from homology"/>
<protein>
    <submittedName>
        <fullName evidence="11 12">Nuclear pore glycoprotein p62</fullName>
    </submittedName>
</protein>
<evidence type="ECO:0000313" key="12">
    <source>
        <dbReference type="EnsemblMetazoa" id="CPIJ004435-PA"/>
    </source>
</evidence>
<gene>
    <name evidence="12" type="primary">6035982</name>
    <name evidence="11" type="ORF">CpipJ_CPIJ004435</name>
</gene>
<dbReference type="EMBL" id="DS231879">
    <property type="protein sequence ID" value="EDS42376.1"/>
    <property type="molecule type" value="Genomic_DNA"/>
</dbReference>
<dbReference type="GO" id="GO:0005543">
    <property type="term" value="F:phospholipid binding"/>
    <property type="evidence" value="ECO:0007669"/>
    <property type="project" value="TreeGrafter"/>
</dbReference>
<dbReference type="PANTHER" id="PTHR12084:SF0">
    <property type="entry name" value="NUCLEAR PORE GLYCOPROTEIN P62"/>
    <property type="match status" value="1"/>
</dbReference>
<dbReference type="InterPro" id="IPR026010">
    <property type="entry name" value="NSP1/NUP62"/>
</dbReference>
<dbReference type="GO" id="GO:0006606">
    <property type="term" value="P:protein import into nucleus"/>
    <property type="evidence" value="ECO:0007669"/>
    <property type="project" value="TreeGrafter"/>
</dbReference>
<evidence type="ECO:0000313" key="13">
    <source>
        <dbReference type="Proteomes" id="UP000002320"/>
    </source>
</evidence>
<dbReference type="InParanoid" id="B0WBD7"/>
<keyword evidence="3" id="KW-0813">Transport</keyword>
<dbReference type="eggNOG" id="KOG2196">
    <property type="taxonomic scope" value="Eukaryota"/>
</dbReference>
<evidence type="ECO:0000256" key="4">
    <source>
        <dbReference type="ARBA" id="ARBA00022816"/>
    </source>
</evidence>
<dbReference type="PANTHER" id="PTHR12084">
    <property type="entry name" value="NUCLEAR PORE GLYCOPROTEIN P62-RELATED"/>
    <property type="match status" value="1"/>
</dbReference>
<accession>B0WBD7</accession>
<dbReference type="FunCoup" id="B0WBD7">
    <property type="interactions" value="183"/>
</dbReference>
<dbReference type="STRING" id="7176.B0WBD7"/>
<dbReference type="InterPro" id="IPR007758">
    <property type="entry name" value="Nucleoporin_NSP1_C"/>
</dbReference>
<evidence type="ECO:0000256" key="5">
    <source>
        <dbReference type="ARBA" id="ARBA00022927"/>
    </source>
</evidence>
<keyword evidence="13" id="KW-1185">Reference proteome</keyword>
<evidence type="ECO:0000313" key="11">
    <source>
        <dbReference type="EMBL" id="EDS42376.1"/>
    </source>
</evidence>
<evidence type="ECO:0000256" key="3">
    <source>
        <dbReference type="ARBA" id="ARBA00022448"/>
    </source>
</evidence>
<keyword evidence="8" id="KW-0539">Nucleus</keyword>
<evidence type="ECO:0000256" key="1">
    <source>
        <dbReference type="ARBA" id="ARBA00004567"/>
    </source>
</evidence>
<dbReference type="VEuPathDB" id="VectorBase:CPIJ004435"/>
<dbReference type="HOGENOM" id="CLU_025936_0_0_1"/>
<dbReference type="GO" id="GO:0051028">
    <property type="term" value="P:mRNA transport"/>
    <property type="evidence" value="ECO:0007669"/>
    <property type="project" value="UniProtKB-KW"/>
</dbReference>